<organism evidence="3 4">
    <name type="scientific">Prochlorococcus phage P-HM2</name>
    <dbReference type="NCBI Taxonomy" id="445696"/>
    <lineage>
        <taxon>Viruses</taxon>
        <taxon>Duplodnaviria</taxon>
        <taxon>Heunggongvirae</taxon>
        <taxon>Uroviricota</taxon>
        <taxon>Caudoviricetes</taxon>
        <taxon>Eurybiavirus</taxon>
        <taxon>Eurybiavirus PHM2</taxon>
    </lineage>
</organism>
<dbReference type="Pfam" id="PF13476">
    <property type="entry name" value="AAA_23"/>
    <property type="match status" value="1"/>
</dbReference>
<dbReference type="RefSeq" id="YP_004323502.1">
    <property type="nucleotide sequence ID" value="NC_015284.1"/>
</dbReference>
<evidence type="ECO:0000313" key="3">
    <source>
        <dbReference type="EMBL" id="ADO99911.1"/>
    </source>
</evidence>
<dbReference type="GO" id="GO:0004519">
    <property type="term" value="F:endonuclease activity"/>
    <property type="evidence" value="ECO:0007669"/>
    <property type="project" value="UniProtKB-KW"/>
</dbReference>
<reference evidence="3 4" key="1">
    <citation type="journal article" date="2010" name="Environ. Microbiol.">
        <title>Genomic analysis of oceanic cyanobacterial myoviruses compared with T4-like myoviruses from diverse hosts and environments.</title>
        <authorList>
            <person name="Sullivan M.B."/>
            <person name="Huang K.H."/>
            <person name="Ignacio-Espinoza J.C."/>
            <person name="Berlin A.M."/>
            <person name="Kelly L."/>
            <person name="Weigele P.R."/>
            <person name="DeFrancesco A.S."/>
            <person name="Kern S.E."/>
            <person name="Thompson L.R."/>
            <person name="Young S."/>
            <person name="Yandava C."/>
            <person name="Fu R."/>
            <person name="Krastins B."/>
            <person name="Chase M."/>
            <person name="Sarracino D."/>
            <person name="Osburne M.S."/>
            <person name="Henn M.R."/>
            <person name="Chisholm S.W."/>
        </authorList>
    </citation>
    <scope>NUCLEOTIDE SEQUENCE [LARGE SCALE GENOMIC DNA]</scope>
    <source>
        <strain evidence="3">M4-259</strain>
    </source>
</reference>
<sequence>MIIFKSVRWKNFLSTGNVFSEIQLDTSPATLIVGANGAGKSTFLDAMCYALFDKPFRKITKGQLVNAVNEKDLLVELEFAIGSREYMVRRGRKPNLFEIYLNGEKTKEEASTLEQQKYLEQSILGLNYKSFTQVVVLGSSCFVPFMQLTPPNRREVIEDLLDIRIFSTMNGILKERCKGIRENIREVEYQFELAKNKVETQQALIEHLKEQSNANTTRRKAEIKNIEKEIQDITILVDKDLDLSKSYEESLVEYQTVDTDLSQLRIYESRFKDKQKSFKKEYKFFESNEHCPTCQQTITEELRTNKKSGITDQLKEVEEATEKLRGELDSILVKIEEKNDIAKELSRCQQAISESQREIQYRKRQIKAIEKKIDEATGSGSSLKKEKDKLKQLAKDGLKVEESLLDEKRVRDNYNTVTNMLKDTGIKSTIIRKYLPIMNQLINRYLKELDFYVSFELDENFMETIKSRFRDEFSYASFSEGEKMRIDLALLFTWRTIAKMKNSANTNLLILDEIFDSSLDTSGTDDFLKILHTVSDKTNVFVISHKTESLQDKFASTLKVEKKQNFSVISKEE</sequence>
<keyword evidence="1" id="KW-0175">Coiled coil</keyword>
<gene>
    <name evidence="3" type="primary">gp46</name>
    <name evidence="3" type="ORF">PHM2_133</name>
</gene>
<dbReference type="Gene3D" id="3.40.50.300">
    <property type="entry name" value="P-loop containing nucleotide triphosphate hydrolases"/>
    <property type="match status" value="2"/>
</dbReference>
<evidence type="ECO:0000259" key="2">
    <source>
        <dbReference type="Pfam" id="PF13476"/>
    </source>
</evidence>
<dbReference type="GO" id="GO:0006302">
    <property type="term" value="P:double-strand break repair"/>
    <property type="evidence" value="ECO:0007669"/>
    <property type="project" value="InterPro"/>
</dbReference>
<dbReference type="SUPFAM" id="SSF52540">
    <property type="entry name" value="P-loop containing nucleoside triphosphate hydrolases"/>
    <property type="match status" value="1"/>
</dbReference>
<dbReference type="PANTHER" id="PTHR32114:SF2">
    <property type="entry name" value="ABC TRANSPORTER ABCH.3"/>
    <property type="match status" value="1"/>
</dbReference>
<keyword evidence="4" id="KW-1185">Reference proteome</keyword>
<name>E3SSY3_9CAUD</name>
<keyword evidence="3" id="KW-0378">Hydrolase</keyword>
<protein>
    <submittedName>
        <fullName evidence="3">Recombination endonuclease subunit</fullName>
    </submittedName>
</protein>
<dbReference type="SUPFAM" id="SSF75712">
    <property type="entry name" value="Rad50 coiled-coil Zn hook"/>
    <property type="match status" value="1"/>
</dbReference>
<keyword evidence="3" id="KW-0540">Nuclease</keyword>
<feature type="domain" description="Rad50/SbcC-type AAA" evidence="2">
    <location>
        <begin position="7"/>
        <end position="233"/>
    </location>
</feature>
<dbReference type="GO" id="GO:0016887">
    <property type="term" value="F:ATP hydrolysis activity"/>
    <property type="evidence" value="ECO:0007669"/>
    <property type="project" value="InterPro"/>
</dbReference>
<evidence type="ECO:0000256" key="1">
    <source>
        <dbReference type="SAM" id="Coils"/>
    </source>
</evidence>
<dbReference type="OrthoDB" id="6017at10239"/>
<keyword evidence="3" id="KW-0255">Endonuclease</keyword>
<proteinExistence type="predicted"/>
<dbReference type="InterPro" id="IPR027417">
    <property type="entry name" value="P-loop_NTPase"/>
</dbReference>
<dbReference type="EMBL" id="GU075905">
    <property type="protein sequence ID" value="ADO99911.1"/>
    <property type="molecule type" value="Genomic_DNA"/>
</dbReference>
<evidence type="ECO:0000313" key="4">
    <source>
        <dbReference type="Proteomes" id="UP000006538"/>
    </source>
</evidence>
<dbReference type="Proteomes" id="UP000006538">
    <property type="component" value="Segment"/>
</dbReference>
<feature type="coiled-coil region" evidence="1">
    <location>
        <begin position="307"/>
        <end position="358"/>
    </location>
</feature>
<accession>E3SSY3</accession>
<dbReference type="PANTHER" id="PTHR32114">
    <property type="entry name" value="ABC TRANSPORTER ABCH.3"/>
    <property type="match status" value="1"/>
</dbReference>
<dbReference type="KEGG" id="vg:10328004"/>
<dbReference type="InterPro" id="IPR038729">
    <property type="entry name" value="Rad50/SbcC_AAA"/>
</dbReference>
<dbReference type="CDD" id="cd00267">
    <property type="entry name" value="ABC_ATPase"/>
    <property type="match status" value="1"/>
</dbReference>
<dbReference type="GeneID" id="10328004"/>